<keyword evidence="5" id="KW-1185">Reference proteome</keyword>
<dbReference type="PROSITE" id="PS51318">
    <property type="entry name" value="TAT"/>
    <property type="match status" value="1"/>
</dbReference>
<keyword evidence="2" id="KW-0732">Signal</keyword>
<accession>A0A2T0PVQ3</accession>
<gene>
    <name evidence="4" type="ORF">CLV72_10945</name>
</gene>
<dbReference type="Proteomes" id="UP000237846">
    <property type="component" value="Unassembled WGS sequence"/>
</dbReference>
<dbReference type="AlphaFoldDB" id="A0A2T0PVQ3"/>
<dbReference type="GO" id="GO:0008239">
    <property type="term" value="F:dipeptidyl-peptidase activity"/>
    <property type="evidence" value="ECO:0007669"/>
    <property type="project" value="InterPro"/>
</dbReference>
<dbReference type="NCBIfam" id="NF003780">
    <property type="entry name" value="PRK05371.1-1"/>
    <property type="match status" value="1"/>
</dbReference>
<dbReference type="InterPro" id="IPR005674">
    <property type="entry name" value="CocE/Ser_esterase"/>
</dbReference>
<dbReference type="RefSeq" id="WP_106251498.1">
    <property type="nucleotide sequence ID" value="NZ_PVZC01000009.1"/>
</dbReference>
<organism evidence="4 5">
    <name type="scientific">Allonocardiopsis opalescens</name>
    <dbReference type="NCBI Taxonomy" id="1144618"/>
    <lineage>
        <taxon>Bacteria</taxon>
        <taxon>Bacillati</taxon>
        <taxon>Actinomycetota</taxon>
        <taxon>Actinomycetes</taxon>
        <taxon>Streptosporangiales</taxon>
        <taxon>Allonocardiopsis</taxon>
    </lineage>
</organism>
<evidence type="ECO:0000256" key="1">
    <source>
        <dbReference type="ARBA" id="ARBA00022801"/>
    </source>
</evidence>
<keyword evidence="1" id="KW-0378">Hydrolase</keyword>
<feature type="signal peptide" evidence="2">
    <location>
        <begin position="1"/>
        <end position="35"/>
    </location>
</feature>
<evidence type="ECO:0000256" key="2">
    <source>
        <dbReference type="SAM" id="SignalP"/>
    </source>
</evidence>
<dbReference type="EMBL" id="PVZC01000009">
    <property type="protein sequence ID" value="PRX95438.1"/>
    <property type="molecule type" value="Genomic_DNA"/>
</dbReference>
<dbReference type="Gene3D" id="2.60.120.260">
    <property type="entry name" value="Galactose-binding domain-like"/>
    <property type="match status" value="1"/>
</dbReference>
<feature type="chain" id="PRO_5015491872" evidence="2">
    <location>
        <begin position="36"/>
        <end position="654"/>
    </location>
</feature>
<dbReference type="Gene3D" id="3.40.50.1820">
    <property type="entry name" value="alpha/beta hydrolase"/>
    <property type="match status" value="2"/>
</dbReference>
<dbReference type="InterPro" id="IPR029058">
    <property type="entry name" value="AB_hydrolase_fold"/>
</dbReference>
<dbReference type="InterPro" id="IPR008979">
    <property type="entry name" value="Galactose-bd-like_sf"/>
</dbReference>
<evidence type="ECO:0000313" key="5">
    <source>
        <dbReference type="Proteomes" id="UP000237846"/>
    </source>
</evidence>
<dbReference type="NCBIfam" id="TIGR00976">
    <property type="entry name" value="CocE_NonD"/>
    <property type="match status" value="1"/>
</dbReference>
<dbReference type="Pfam" id="PF08530">
    <property type="entry name" value="PepX_C"/>
    <property type="match status" value="1"/>
</dbReference>
<dbReference type="SUPFAM" id="SSF53474">
    <property type="entry name" value="alpha/beta-Hydrolases"/>
    <property type="match status" value="1"/>
</dbReference>
<dbReference type="SMART" id="SM00939">
    <property type="entry name" value="PepX_C"/>
    <property type="match status" value="1"/>
</dbReference>
<dbReference type="OrthoDB" id="5240615at2"/>
<name>A0A2T0PVQ3_9ACTN</name>
<comment type="caution">
    <text evidence="4">The sequence shown here is derived from an EMBL/GenBank/DDBJ whole genome shotgun (WGS) entry which is preliminary data.</text>
</comment>
<protein>
    <submittedName>
        <fullName evidence="4">X-Pro dipeptidyl-peptidase</fullName>
    </submittedName>
</protein>
<proteinExistence type="predicted"/>
<evidence type="ECO:0000259" key="3">
    <source>
        <dbReference type="SMART" id="SM00939"/>
    </source>
</evidence>
<dbReference type="InterPro" id="IPR013736">
    <property type="entry name" value="Xaa-Pro_dipept_C"/>
</dbReference>
<sequence length="654" mass="70958">MPQHPRARSRSHPLTAAVLAAAVLAALLAPATAAAQPVTPPNVDGTQTVPVYDYADAIRESVWVEAEGLDSDEDGEPDRIAVDVIRPREAAEAGQDVPAVMMGSPYFDCCGRGNEGELKQYDENGLITAFPMHYDNYFVPRGYAYVAADLAGTNRSTGCMDVGGSAEVTSARAVIDWLNGRATAYDADGQQVVADWTNGRVGMIGKSWDGSVANGVAATGVEGLETIVPLGAISSWYDYQRYNGVLRSSGYPTFLAEVVNGRPEGVCDEIFAAEAEAADDATGSYNAYWAERDFRPDADRVTASVFVVHGVNDLNVTTTQFGAWWDALADAGVTRKIWLTQTGHIDPFDFRRAEWVDTLHRWFDHELYDLDNGILDEPMADIERPDGSWTTEDTWPAANVRTQALHLGDGDGTTGVITPRRGGAAEREFTDVPELTEGQVVADPSRPLDGRLSFLSGPLRRDLRLSGTPSVTLRVQVDRPTTTLTARLTAYGERTRIDYASDGEGIRDLETESCWGESSATDDSCYIDTAINEITTDVYPLTRGWMNAAHHASLELPEPLQPGRWYTITVPFNTYDTVIPAGHVLGLAITQSDLEYTEPDPTGATVRVDLAGSRLDLPISAGAVPAVAQPAVVDTERSARAYGTGEDWRRPEFR</sequence>
<reference evidence="4 5" key="1">
    <citation type="submission" date="2018-03" db="EMBL/GenBank/DDBJ databases">
        <title>Genomic Encyclopedia of Archaeal and Bacterial Type Strains, Phase II (KMG-II): from individual species to whole genera.</title>
        <authorList>
            <person name="Goeker M."/>
        </authorList>
    </citation>
    <scope>NUCLEOTIDE SEQUENCE [LARGE SCALE GENOMIC DNA]</scope>
    <source>
        <strain evidence="4 5">DSM 45601</strain>
    </source>
</reference>
<dbReference type="InterPro" id="IPR006311">
    <property type="entry name" value="TAT_signal"/>
</dbReference>
<feature type="domain" description="Xaa-Pro dipeptidyl-peptidase C-terminal" evidence="3">
    <location>
        <begin position="360"/>
        <end position="616"/>
    </location>
</feature>
<dbReference type="InterPro" id="IPR000383">
    <property type="entry name" value="Xaa-Pro-like_dom"/>
</dbReference>
<dbReference type="Pfam" id="PF02129">
    <property type="entry name" value="Peptidase_S15"/>
    <property type="match status" value="1"/>
</dbReference>
<dbReference type="SUPFAM" id="SSF49785">
    <property type="entry name" value="Galactose-binding domain-like"/>
    <property type="match status" value="1"/>
</dbReference>
<evidence type="ECO:0000313" key="4">
    <source>
        <dbReference type="EMBL" id="PRX95438.1"/>
    </source>
</evidence>